<name>A0A402CT71_9BACT</name>
<dbReference type="PANTHER" id="PTHR42794">
    <property type="entry name" value="HEMIN IMPORT ATP-BINDING PROTEIN HMUV"/>
    <property type="match status" value="1"/>
</dbReference>
<dbReference type="GO" id="GO:0005524">
    <property type="term" value="F:ATP binding"/>
    <property type="evidence" value="ECO:0007669"/>
    <property type="project" value="UniProtKB-KW"/>
</dbReference>
<proteinExistence type="predicted"/>
<evidence type="ECO:0000256" key="3">
    <source>
        <dbReference type="ARBA" id="ARBA00022840"/>
    </source>
</evidence>
<dbReference type="InterPro" id="IPR027417">
    <property type="entry name" value="P-loop_NTPase"/>
</dbReference>
<keyword evidence="3" id="KW-0067">ATP-binding</keyword>
<accession>A0A402CT71</accession>
<dbReference type="CDD" id="cd03214">
    <property type="entry name" value="ABC_Iron-Siderophores_B12_Hemin"/>
    <property type="match status" value="1"/>
</dbReference>
<dbReference type="RefSeq" id="WP_301002554.1">
    <property type="nucleotide sequence ID" value="NZ_AP025739.1"/>
</dbReference>
<sequence>MRLAAEKIDLDYGGAEPVLRGFSLDLRGGELVGVVGPNGSGKSTLIRALSRTLRPRRGAVMLAEHDLFKGRTARQAAQSIGTVPQSTEVAFEFTAREVVQMGRSPHLPRHPFAGATARDGEIVDRAMAQAGVAHLGDRIASTLSGGERQRVLLARALAQEPGVILLDEPTAHLDIHHQAQLLSLVHSLAHEDGVAVLAVLHDLNLAAEYCDRLALLHGGQVVALGSPAEVLTAEHVRAAYGARVWVRRHPTNGRPLILSIPEDPDISDGIDPIPALGDVLVVCGGGTGAGLMLRMRQAGWGIRAAGLNIGDTDLEAAEMLGAPCVLEAPFTALSEDAVRQIEASVQTAAAVVVTDVPFGRANLANLRAALHAAQADKPVVCLQSSDAKFSDRDFTGGEAAALWDELLAAGAILVTDGDGVLEALEPRQSPQPSRGDDVF</sequence>
<dbReference type="Pfam" id="PF00005">
    <property type="entry name" value="ABC_tran"/>
    <property type="match status" value="1"/>
</dbReference>
<keyword evidence="2" id="KW-0547">Nucleotide-binding</keyword>
<dbReference type="InterPro" id="IPR003593">
    <property type="entry name" value="AAA+_ATPase"/>
</dbReference>
<dbReference type="KEGG" id="ccot:CCAX7_28940"/>
<keyword evidence="4" id="KW-1278">Translocase</keyword>
<keyword evidence="6" id="KW-1185">Reference proteome</keyword>
<dbReference type="SUPFAM" id="SSF52540">
    <property type="entry name" value="P-loop containing nucleoside triphosphate hydrolases"/>
    <property type="match status" value="1"/>
</dbReference>
<organism evidence="5 6">
    <name type="scientific">Capsulimonas corticalis</name>
    <dbReference type="NCBI Taxonomy" id="2219043"/>
    <lineage>
        <taxon>Bacteria</taxon>
        <taxon>Bacillati</taxon>
        <taxon>Armatimonadota</taxon>
        <taxon>Armatimonadia</taxon>
        <taxon>Capsulimonadales</taxon>
        <taxon>Capsulimonadaceae</taxon>
        <taxon>Capsulimonas</taxon>
    </lineage>
</organism>
<dbReference type="SMART" id="SM00382">
    <property type="entry name" value="AAA"/>
    <property type="match status" value="1"/>
</dbReference>
<dbReference type="InterPro" id="IPR003439">
    <property type="entry name" value="ABC_transporter-like_ATP-bd"/>
</dbReference>
<evidence type="ECO:0000313" key="5">
    <source>
        <dbReference type="EMBL" id="BDI30843.1"/>
    </source>
</evidence>
<dbReference type="EMBL" id="AP025739">
    <property type="protein sequence ID" value="BDI30843.1"/>
    <property type="molecule type" value="Genomic_DNA"/>
</dbReference>
<evidence type="ECO:0000313" key="6">
    <source>
        <dbReference type="Proteomes" id="UP000287394"/>
    </source>
</evidence>
<dbReference type="AlphaFoldDB" id="A0A402CT71"/>
<dbReference type="FunCoup" id="A0A402CT71">
    <property type="interactions" value="105"/>
</dbReference>
<dbReference type="FunFam" id="3.40.50.300:FF:000134">
    <property type="entry name" value="Iron-enterobactin ABC transporter ATP-binding protein"/>
    <property type="match status" value="1"/>
</dbReference>
<keyword evidence="1" id="KW-0813">Transport</keyword>
<dbReference type="PROSITE" id="PS00211">
    <property type="entry name" value="ABC_TRANSPORTER_1"/>
    <property type="match status" value="1"/>
</dbReference>
<dbReference type="Gene3D" id="3.40.50.720">
    <property type="entry name" value="NAD(P)-binding Rossmann-like Domain"/>
    <property type="match status" value="1"/>
</dbReference>
<dbReference type="PANTHER" id="PTHR42794:SF1">
    <property type="entry name" value="HEMIN IMPORT ATP-BINDING PROTEIN HMUV"/>
    <property type="match status" value="1"/>
</dbReference>
<evidence type="ECO:0000256" key="2">
    <source>
        <dbReference type="ARBA" id="ARBA00022741"/>
    </source>
</evidence>
<dbReference type="InterPro" id="IPR017871">
    <property type="entry name" value="ABC_transporter-like_CS"/>
</dbReference>
<evidence type="ECO:0000256" key="4">
    <source>
        <dbReference type="ARBA" id="ARBA00022967"/>
    </source>
</evidence>
<dbReference type="Proteomes" id="UP000287394">
    <property type="component" value="Chromosome"/>
</dbReference>
<dbReference type="PROSITE" id="PS50893">
    <property type="entry name" value="ABC_TRANSPORTER_2"/>
    <property type="match status" value="1"/>
</dbReference>
<dbReference type="GO" id="GO:0016887">
    <property type="term" value="F:ATP hydrolysis activity"/>
    <property type="evidence" value="ECO:0007669"/>
    <property type="project" value="InterPro"/>
</dbReference>
<dbReference type="NCBIfam" id="NF010068">
    <property type="entry name" value="PRK13548.1"/>
    <property type="match status" value="1"/>
</dbReference>
<dbReference type="Gene3D" id="3.40.50.300">
    <property type="entry name" value="P-loop containing nucleotide triphosphate hydrolases"/>
    <property type="match status" value="1"/>
</dbReference>
<reference evidence="5 6" key="1">
    <citation type="journal article" date="2019" name="Int. J. Syst. Evol. Microbiol.">
        <title>Capsulimonas corticalis gen. nov., sp. nov., an aerobic capsulated bacterium, of a novel bacterial order, Capsulimonadales ord. nov., of the class Armatimonadia of the phylum Armatimonadetes.</title>
        <authorList>
            <person name="Li J."/>
            <person name="Kudo C."/>
            <person name="Tonouchi A."/>
        </authorList>
    </citation>
    <scope>NUCLEOTIDE SEQUENCE [LARGE SCALE GENOMIC DNA]</scope>
    <source>
        <strain evidence="5 6">AX-7</strain>
    </source>
</reference>
<protein>
    <submittedName>
        <fullName evidence="5">Iron ABC transporter</fullName>
    </submittedName>
</protein>
<gene>
    <name evidence="5" type="ORF">CCAX7_28940</name>
</gene>
<evidence type="ECO:0000256" key="1">
    <source>
        <dbReference type="ARBA" id="ARBA00022448"/>
    </source>
</evidence>